<keyword evidence="3" id="KW-1185">Reference proteome</keyword>
<dbReference type="SUPFAM" id="SSF54593">
    <property type="entry name" value="Glyoxalase/Bleomycin resistance protein/Dihydroxybiphenyl dioxygenase"/>
    <property type="match status" value="1"/>
</dbReference>
<dbReference type="Proteomes" id="UP001501035">
    <property type="component" value="Unassembled WGS sequence"/>
</dbReference>
<evidence type="ECO:0000313" key="3">
    <source>
        <dbReference type="Proteomes" id="UP001501035"/>
    </source>
</evidence>
<feature type="domain" description="VOC" evidence="1">
    <location>
        <begin position="1"/>
        <end position="93"/>
    </location>
</feature>
<dbReference type="EMBL" id="BAAAVS010000019">
    <property type="protein sequence ID" value="GAA3031634.1"/>
    <property type="molecule type" value="Genomic_DNA"/>
</dbReference>
<evidence type="ECO:0000313" key="2">
    <source>
        <dbReference type="EMBL" id="GAA3031634.1"/>
    </source>
</evidence>
<dbReference type="InterPro" id="IPR029068">
    <property type="entry name" value="Glyas_Bleomycin-R_OHBP_Dase"/>
</dbReference>
<sequence length="104" mass="11150">MGLAVYREYPGGTVFFAGQGLIEIAGHRSPVAPAPAGRPAADIWLQVRDIATARAQVEAAGVRIARDARTEPWGLIEMWLTDPDGVPVVLVEVPAGHPLRSDQR</sequence>
<comment type="caution">
    <text evidence="2">The sequence shown here is derived from an EMBL/GenBank/DDBJ whole genome shotgun (WGS) entry which is preliminary data.</text>
</comment>
<proteinExistence type="predicted"/>
<organism evidence="2 3">
    <name type="scientific">Gordonia defluvii</name>
    <dbReference type="NCBI Taxonomy" id="283718"/>
    <lineage>
        <taxon>Bacteria</taxon>
        <taxon>Bacillati</taxon>
        <taxon>Actinomycetota</taxon>
        <taxon>Actinomycetes</taxon>
        <taxon>Mycobacteriales</taxon>
        <taxon>Gordoniaceae</taxon>
        <taxon>Gordonia</taxon>
    </lineage>
</organism>
<dbReference type="Pfam" id="PF00903">
    <property type="entry name" value="Glyoxalase"/>
    <property type="match status" value="1"/>
</dbReference>
<dbReference type="InterPro" id="IPR004360">
    <property type="entry name" value="Glyas_Fos-R_dOase_dom"/>
</dbReference>
<name>A0ABP6L3E5_9ACTN</name>
<dbReference type="InterPro" id="IPR037523">
    <property type="entry name" value="VOC_core"/>
</dbReference>
<evidence type="ECO:0000259" key="1">
    <source>
        <dbReference type="PROSITE" id="PS51819"/>
    </source>
</evidence>
<accession>A0ABP6L3E5</accession>
<reference evidence="3" key="1">
    <citation type="journal article" date="2019" name="Int. J. Syst. Evol. Microbiol.">
        <title>The Global Catalogue of Microorganisms (GCM) 10K type strain sequencing project: providing services to taxonomists for standard genome sequencing and annotation.</title>
        <authorList>
            <consortium name="The Broad Institute Genomics Platform"/>
            <consortium name="The Broad Institute Genome Sequencing Center for Infectious Disease"/>
            <person name="Wu L."/>
            <person name="Ma J."/>
        </authorList>
    </citation>
    <scope>NUCLEOTIDE SEQUENCE [LARGE SCALE GENOMIC DNA]</scope>
    <source>
        <strain evidence="3">JCM 14234</strain>
    </source>
</reference>
<protein>
    <submittedName>
        <fullName evidence="2">VOC family protein</fullName>
    </submittedName>
</protein>
<dbReference type="Gene3D" id="3.10.180.10">
    <property type="entry name" value="2,3-Dihydroxybiphenyl 1,2-Dioxygenase, domain 1"/>
    <property type="match status" value="1"/>
</dbReference>
<dbReference type="PROSITE" id="PS51819">
    <property type="entry name" value="VOC"/>
    <property type="match status" value="1"/>
</dbReference>
<gene>
    <name evidence="2" type="ORF">GCM10010528_11060</name>
</gene>